<accession>A0ABZ2YX40</accession>
<evidence type="ECO:0000313" key="2">
    <source>
        <dbReference type="EMBL" id="WZN43264.1"/>
    </source>
</evidence>
<keyword evidence="1" id="KW-0812">Transmembrane</keyword>
<keyword evidence="1" id="KW-1133">Transmembrane helix</keyword>
<evidence type="ECO:0000256" key="1">
    <source>
        <dbReference type="SAM" id="Phobius"/>
    </source>
</evidence>
<sequence length="87" mass="9827">MKLFKILLLVLPLLVAAFLFLDIPRNNGTGGGYYDLTNLYYAIFSGIYYFVFCIVMMVNLTREHKRLLVASIILFVAHAGYLLASMG</sequence>
<dbReference type="RefSeq" id="WP_341838081.1">
    <property type="nucleotide sequence ID" value="NZ_CP149822.1"/>
</dbReference>
<reference evidence="3" key="1">
    <citation type="submission" date="2024-03" db="EMBL/GenBank/DDBJ databases">
        <title>Chitinophaga horti sp. nov., isolated from garden soil.</title>
        <authorList>
            <person name="Lee D.S."/>
            <person name="Han D.M."/>
            <person name="Baek J.H."/>
            <person name="Choi D.G."/>
            <person name="Jeon J.H."/>
            <person name="Jeon C.O."/>
        </authorList>
    </citation>
    <scope>NUCLEOTIDE SEQUENCE [LARGE SCALE GENOMIC DNA]</scope>
    <source>
        <strain evidence="3">GPA1</strain>
    </source>
</reference>
<dbReference type="EMBL" id="CP149822">
    <property type="protein sequence ID" value="WZN43264.1"/>
    <property type="molecule type" value="Genomic_DNA"/>
</dbReference>
<feature type="transmembrane region" description="Helical" evidence="1">
    <location>
        <begin position="67"/>
        <end position="84"/>
    </location>
</feature>
<feature type="transmembrane region" description="Helical" evidence="1">
    <location>
        <begin position="38"/>
        <end position="60"/>
    </location>
</feature>
<organism evidence="2 3">
    <name type="scientific">Chitinophaga pollutisoli</name>
    <dbReference type="NCBI Taxonomy" id="3133966"/>
    <lineage>
        <taxon>Bacteria</taxon>
        <taxon>Pseudomonadati</taxon>
        <taxon>Bacteroidota</taxon>
        <taxon>Chitinophagia</taxon>
        <taxon>Chitinophagales</taxon>
        <taxon>Chitinophagaceae</taxon>
        <taxon>Chitinophaga</taxon>
    </lineage>
</organism>
<name>A0ABZ2YX40_9BACT</name>
<protein>
    <submittedName>
        <fullName evidence="2">Uncharacterized protein</fullName>
    </submittedName>
</protein>
<gene>
    <name evidence="2" type="ORF">WJU16_09495</name>
</gene>
<proteinExistence type="predicted"/>
<dbReference type="Proteomes" id="UP001485459">
    <property type="component" value="Chromosome"/>
</dbReference>
<evidence type="ECO:0000313" key="3">
    <source>
        <dbReference type="Proteomes" id="UP001485459"/>
    </source>
</evidence>
<keyword evidence="3" id="KW-1185">Reference proteome</keyword>
<keyword evidence="1" id="KW-0472">Membrane</keyword>